<evidence type="ECO:0000256" key="1">
    <source>
        <dbReference type="ARBA" id="ARBA00008542"/>
    </source>
</evidence>
<dbReference type="NCBIfam" id="TIGR01382">
    <property type="entry name" value="PfpI"/>
    <property type="match status" value="1"/>
</dbReference>
<dbReference type="InterPro" id="IPR002818">
    <property type="entry name" value="DJ-1/PfpI"/>
</dbReference>
<dbReference type="CDD" id="cd03134">
    <property type="entry name" value="GATase1_PfpI_like"/>
    <property type="match status" value="1"/>
</dbReference>
<dbReference type="SUPFAM" id="SSF52317">
    <property type="entry name" value="Class I glutamine amidotransferase-like"/>
    <property type="match status" value="1"/>
</dbReference>
<keyword evidence="3" id="KW-0315">Glutamine amidotransferase</keyword>
<dbReference type="Proteomes" id="UP000441925">
    <property type="component" value="Unassembled WGS sequence"/>
</dbReference>
<dbReference type="Pfam" id="PF01965">
    <property type="entry name" value="DJ-1_PfpI"/>
    <property type="match status" value="1"/>
</dbReference>
<evidence type="ECO:0000259" key="2">
    <source>
        <dbReference type="Pfam" id="PF01965"/>
    </source>
</evidence>
<proteinExistence type="inferred from homology"/>
<dbReference type="EMBL" id="VULQ01000010">
    <property type="protein sequence ID" value="MSS78408.1"/>
    <property type="molecule type" value="Genomic_DNA"/>
</dbReference>
<evidence type="ECO:0000313" key="3">
    <source>
        <dbReference type="EMBL" id="MSS78408.1"/>
    </source>
</evidence>
<dbReference type="GO" id="GO:0016740">
    <property type="term" value="F:transferase activity"/>
    <property type="evidence" value="ECO:0007669"/>
    <property type="project" value="UniProtKB-KW"/>
</dbReference>
<gene>
    <name evidence="3" type="ORF">FYJ26_08355</name>
</gene>
<dbReference type="PROSITE" id="PS51276">
    <property type="entry name" value="PEPTIDASE_C56_PFPI"/>
    <property type="match status" value="1"/>
</dbReference>
<name>A0A6N7VG37_9FIRM</name>
<dbReference type="PANTHER" id="PTHR42733:SF12">
    <property type="entry name" value="PROTEINASE"/>
    <property type="match status" value="1"/>
</dbReference>
<keyword evidence="4" id="KW-1185">Reference proteome</keyword>
<comment type="similarity">
    <text evidence="1">Belongs to the peptidase C56 family.</text>
</comment>
<protein>
    <submittedName>
        <fullName evidence="3">Type 1 glutamine amidotransferase</fullName>
    </submittedName>
</protein>
<dbReference type="InterPro" id="IPR006286">
    <property type="entry name" value="C56_PfpI-like"/>
</dbReference>
<dbReference type="InterPro" id="IPR029062">
    <property type="entry name" value="Class_I_gatase-like"/>
</dbReference>
<dbReference type="AlphaFoldDB" id="A0A6N7VG37"/>
<keyword evidence="3" id="KW-0808">Transferase</keyword>
<comment type="caution">
    <text evidence="3">The sequence shown here is derived from an EMBL/GenBank/DDBJ whole genome shotgun (WGS) entry which is preliminary data.</text>
</comment>
<dbReference type="RefSeq" id="WP_154541460.1">
    <property type="nucleotide sequence ID" value="NZ_VULQ01000010.1"/>
</dbReference>
<reference evidence="3 4" key="1">
    <citation type="submission" date="2019-08" db="EMBL/GenBank/DDBJ databases">
        <title>In-depth cultivation of the pig gut microbiome towards novel bacterial diversity and tailored functional studies.</title>
        <authorList>
            <person name="Wylensek D."/>
            <person name="Hitch T.C.A."/>
            <person name="Clavel T."/>
        </authorList>
    </citation>
    <scope>NUCLEOTIDE SEQUENCE [LARGE SCALE GENOMIC DNA]</scope>
    <source>
        <strain evidence="3 4">WCA-380-WT-2B</strain>
    </source>
</reference>
<accession>A0A6N7VG37</accession>
<feature type="domain" description="DJ-1/PfpI" evidence="2">
    <location>
        <begin position="2"/>
        <end position="164"/>
    </location>
</feature>
<organism evidence="3 4">
    <name type="scientific">Anaerococcus porci</name>
    <dbReference type="NCBI Taxonomy" id="2652269"/>
    <lineage>
        <taxon>Bacteria</taxon>
        <taxon>Bacillati</taxon>
        <taxon>Bacillota</taxon>
        <taxon>Tissierellia</taxon>
        <taxon>Tissierellales</taxon>
        <taxon>Peptoniphilaceae</taxon>
        <taxon>Anaerococcus</taxon>
    </lineage>
</organism>
<evidence type="ECO:0000313" key="4">
    <source>
        <dbReference type="Proteomes" id="UP000441925"/>
    </source>
</evidence>
<dbReference type="PANTHER" id="PTHR42733">
    <property type="entry name" value="DJ-1 PROTEIN"/>
    <property type="match status" value="1"/>
</dbReference>
<sequence>MKKVGVLIENYFDEKELIYPYFRLQEDFKVDLIGTEKNVEYTGKSGSFKMKSNISSKEANPDDYEAIYIPGGFSPDGMRGCEDTIEFINKIHEQNKPIAAICHGPWVLADAIDLKGIKMTSVPKIKNDFIHAGCEWIDEAVVIDKNIITSRTPSDISKQVPKFVEMIKNK</sequence>
<dbReference type="Gene3D" id="3.40.50.880">
    <property type="match status" value="1"/>
</dbReference>